<evidence type="ECO:0000313" key="3">
    <source>
        <dbReference type="EMBL" id="CAF4330135.1"/>
    </source>
</evidence>
<dbReference type="AlphaFoldDB" id="A0A8S2UCZ9"/>
<feature type="region of interest" description="Disordered" evidence="1">
    <location>
        <begin position="1"/>
        <end position="38"/>
    </location>
</feature>
<reference evidence="3" key="1">
    <citation type="submission" date="2021-02" db="EMBL/GenBank/DDBJ databases">
        <authorList>
            <person name="Nowell W R."/>
        </authorList>
    </citation>
    <scope>NUCLEOTIDE SEQUENCE</scope>
</reference>
<feature type="compositionally biased region" description="Polar residues" evidence="1">
    <location>
        <begin position="1"/>
        <end position="16"/>
    </location>
</feature>
<dbReference type="EMBL" id="CAJOBA010061297">
    <property type="protein sequence ID" value="CAF4330135.1"/>
    <property type="molecule type" value="Genomic_DNA"/>
</dbReference>
<comment type="caution">
    <text evidence="3">The sequence shown here is derived from an EMBL/GenBank/DDBJ whole genome shotgun (WGS) entry which is preliminary data.</text>
</comment>
<sequence length="102" mass="11007">MNIPSYNSRTQCSTRPNYARPKKKIRAPPSLVKRPTPPGTLSTVKLNLNTLEETASSANRRISGWFCGGWQCCACFALAFLAALAVPLGVILIQNSNNAIAS</sequence>
<keyword evidence="2" id="KW-1133">Transmembrane helix</keyword>
<feature type="transmembrane region" description="Helical" evidence="2">
    <location>
        <begin position="68"/>
        <end position="93"/>
    </location>
</feature>
<protein>
    <submittedName>
        <fullName evidence="3">Uncharacterized protein</fullName>
    </submittedName>
</protein>
<evidence type="ECO:0000256" key="1">
    <source>
        <dbReference type="SAM" id="MobiDB-lite"/>
    </source>
</evidence>
<keyword evidence="2" id="KW-0472">Membrane</keyword>
<organism evidence="3 4">
    <name type="scientific">Didymodactylos carnosus</name>
    <dbReference type="NCBI Taxonomy" id="1234261"/>
    <lineage>
        <taxon>Eukaryota</taxon>
        <taxon>Metazoa</taxon>
        <taxon>Spiralia</taxon>
        <taxon>Gnathifera</taxon>
        <taxon>Rotifera</taxon>
        <taxon>Eurotatoria</taxon>
        <taxon>Bdelloidea</taxon>
        <taxon>Philodinida</taxon>
        <taxon>Philodinidae</taxon>
        <taxon>Didymodactylos</taxon>
    </lineage>
</organism>
<dbReference type="Proteomes" id="UP000682733">
    <property type="component" value="Unassembled WGS sequence"/>
</dbReference>
<name>A0A8S2UCZ9_9BILA</name>
<gene>
    <name evidence="3" type="ORF">TMI583_LOCUS40031</name>
</gene>
<keyword evidence="2" id="KW-0812">Transmembrane</keyword>
<evidence type="ECO:0000313" key="4">
    <source>
        <dbReference type="Proteomes" id="UP000682733"/>
    </source>
</evidence>
<accession>A0A8S2UCZ9</accession>
<evidence type="ECO:0000256" key="2">
    <source>
        <dbReference type="SAM" id="Phobius"/>
    </source>
</evidence>
<feature type="non-terminal residue" evidence="3">
    <location>
        <position position="1"/>
    </location>
</feature>
<proteinExistence type="predicted"/>